<dbReference type="Pfam" id="PF00462">
    <property type="entry name" value="Glutaredoxin"/>
    <property type="match status" value="1"/>
</dbReference>
<dbReference type="PANTHER" id="PTHR34386">
    <property type="entry name" value="GLUTAREDOXIN"/>
    <property type="match status" value="1"/>
</dbReference>
<dbReference type="HOGENOM" id="CLU_026126_9_3_7"/>
<dbReference type="InterPro" id="IPR036249">
    <property type="entry name" value="Thioredoxin-like_sf"/>
</dbReference>
<dbReference type="InterPro" id="IPR051548">
    <property type="entry name" value="Grx-like_ET"/>
</dbReference>
<name>E6X1V5_NITSE</name>
<accession>E6X1V5</accession>
<dbReference type="eggNOG" id="COG0695">
    <property type="taxonomic scope" value="Bacteria"/>
</dbReference>
<dbReference type="GO" id="GO:0045454">
    <property type="term" value="P:cell redox homeostasis"/>
    <property type="evidence" value="ECO:0007669"/>
    <property type="project" value="TreeGrafter"/>
</dbReference>
<evidence type="ECO:0000259" key="1">
    <source>
        <dbReference type="Pfam" id="PF00462"/>
    </source>
</evidence>
<proteinExistence type="predicted"/>
<sequence length="85" mass="9745">MEEKKKPSKTVVLFTSPSCIWCTRAKNHFRKHKVRFKEIDITKDRKAAKDCERHSCRGVPVVLIGSQWICGFDQAKIDKLLGIAS</sequence>
<dbReference type="STRING" id="749222.Nitsa_0696"/>
<gene>
    <name evidence="2" type="ordered locus">Nitsa_0696</name>
</gene>
<dbReference type="SUPFAM" id="SSF52833">
    <property type="entry name" value="Thioredoxin-like"/>
    <property type="match status" value="1"/>
</dbReference>
<reference evidence="2 3" key="1">
    <citation type="journal article" date="2011" name="Stand. Genomic Sci.">
        <title>Complete genome sequence of Nitratifractor salsuginis type strain (E9I37-1).</title>
        <authorList>
            <person name="Anderson I."/>
            <person name="Sikorski J."/>
            <person name="Zeytun A."/>
            <person name="Nolan M."/>
            <person name="Lapidus A."/>
            <person name="Lucas S."/>
            <person name="Hammon N."/>
            <person name="Deshpande S."/>
            <person name="Cheng J.F."/>
            <person name="Tapia R."/>
            <person name="Han C."/>
            <person name="Goodwin L."/>
            <person name="Pitluck S."/>
            <person name="Liolios K."/>
            <person name="Pagani I."/>
            <person name="Ivanova N."/>
            <person name="Huntemann M."/>
            <person name="Mavromatis K."/>
            <person name="Ovchinikova G."/>
            <person name="Pati A."/>
            <person name="Chen A."/>
            <person name="Palaniappan K."/>
            <person name="Land M."/>
            <person name="Hauser L."/>
            <person name="Brambilla E.M."/>
            <person name="Ngatchou-Djao O.D."/>
            <person name="Rohde M."/>
            <person name="Tindall B.J."/>
            <person name="Goker M."/>
            <person name="Detter J.C."/>
            <person name="Woyke T."/>
            <person name="Bristow J."/>
            <person name="Eisen J.A."/>
            <person name="Markowitz V."/>
            <person name="Hugenholtz P."/>
            <person name="Klenk H.P."/>
            <person name="Kyrpides N.C."/>
        </authorList>
    </citation>
    <scope>NUCLEOTIDE SEQUENCE [LARGE SCALE GENOMIC DNA]</scope>
    <source>
        <strain evidence="3">DSM 16511 / JCM 12458 / E9I37-1</strain>
    </source>
</reference>
<dbReference type="RefSeq" id="WP_013553657.1">
    <property type="nucleotide sequence ID" value="NC_014935.1"/>
</dbReference>
<dbReference type="CDD" id="cd02976">
    <property type="entry name" value="NrdH"/>
    <property type="match status" value="1"/>
</dbReference>
<dbReference type="KEGG" id="nsa:Nitsa_0696"/>
<evidence type="ECO:0000313" key="2">
    <source>
        <dbReference type="EMBL" id="ADV45963.1"/>
    </source>
</evidence>
<protein>
    <submittedName>
        <fullName evidence="2">Glutaredoxin</fullName>
    </submittedName>
</protein>
<dbReference type="PANTHER" id="PTHR34386:SF1">
    <property type="entry name" value="GLUTAREDOXIN-LIKE PROTEIN NRDH"/>
    <property type="match status" value="1"/>
</dbReference>
<dbReference type="Proteomes" id="UP000008633">
    <property type="component" value="Chromosome"/>
</dbReference>
<dbReference type="GO" id="GO:0009055">
    <property type="term" value="F:electron transfer activity"/>
    <property type="evidence" value="ECO:0007669"/>
    <property type="project" value="TreeGrafter"/>
</dbReference>
<feature type="domain" description="Glutaredoxin" evidence="1">
    <location>
        <begin position="11"/>
        <end position="68"/>
    </location>
</feature>
<dbReference type="InterPro" id="IPR002109">
    <property type="entry name" value="Glutaredoxin"/>
</dbReference>
<dbReference type="OrthoDB" id="9814618at2"/>
<organism evidence="2 3">
    <name type="scientific">Nitratifractor salsuginis (strain DSM 16511 / JCM 12458 / E9I37-1)</name>
    <dbReference type="NCBI Taxonomy" id="749222"/>
    <lineage>
        <taxon>Bacteria</taxon>
        <taxon>Pseudomonadati</taxon>
        <taxon>Campylobacterota</taxon>
        <taxon>Epsilonproteobacteria</taxon>
        <taxon>Campylobacterales</taxon>
        <taxon>Sulfurovaceae</taxon>
        <taxon>Nitratifractor</taxon>
    </lineage>
</organism>
<evidence type="ECO:0000313" key="3">
    <source>
        <dbReference type="Proteomes" id="UP000008633"/>
    </source>
</evidence>
<keyword evidence="3" id="KW-1185">Reference proteome</keyword>
<dbReference type="AlphaFoldDB" id="E6X1V5"/>
<dbReference type="Gene3D" id="3.40.30.10">
    <property type="entry name" value="Glutaredoxin"/>
    <property type="match status" value="1"/>
</dbReference>
<reference evidence="3" key="2">
    <citation type="submission" date="2011-01" db="EMBL/GenBank/DDBJ databases">
        <title>The complete genome of Nitratifractor salsuginis DSM 16511.</title>
        <authorList>
            <consortium name="US DOE Joint Genome Institute (JGI-PGF)"/>
            <person name="Lucas S."/>
            <person name="Copeland A."/>
            <person name="Lapidus A."/>
            <person name="Bruce D."/>
            <person name="Goodwin L."/>
            <person name="Pitluck S."/>
            <person name="Kyrpides N."/>
            <person name="Mavromatis K."/>
            <person name="Ivanova N."/>
            <person name="Mikhailova N."/>
            <person name="Zeytun A."/>
            <person name="Detter J.C."/>
            <person name="Tapia R."/>
            <person name="Han C."/>
            <person name="Land M."/>
            <person name="Hauser L."/>
            <person name="Markowitz V."/>
            <person name="Cheng J.-F."/>
            <person name="Hugenholtz P."/>
            <person name="Woyke T."/>
            <person name="Wu D."/>
            <person name="Tindall B."/>
            <person name="Schuetze A."/>
            <person name="Brambilla E."/>
            <person name="Klenk H.-P."/>
            <person name="Eisen J.A."/>
        </authorList>
    </citation>
    <scope>NUCLEOTIDE SEQUENCE [LARGE SCALE GENOMIC DNA]</scope>
    <source>
        <strain evidence="3">DSM 16511 / JCM 12458 / E9I37-1</strain>
    </source>
</reference>
<dbReference type="PROSITE" id="PS51354">
    <property type="entry name" value="GLUTAREDOXIN_2"/>
    <property type="match status" value="1"/>
</dbReference>
<dbReference type="EMBL" id="CP002452">
    <property type="protein sequence ID" value="ADV45963.1"/>
    <property type="molecule type" value="Genomic_DNA"/>
</dbReference>